<dbReference type="InterPro" id="IPR006667">
    <property type="entry name" value="SLC41_membr_dom"/>
</dbReference>
<keyword evidence="8" id="KW-0129">CBS domain</keyword>
<evidence type="ECO:0000256" key="3">
    <source>
        <dbReference type="ARBA" id="ARBA00022448"/>
    </source>
</evidence>
<evidence type="ECO:0000256" key="2">
    <source>
        <dbReference type="ARBA" id="ARBA00009749"/>
    </source>
</evidence>
<keyword evidence="9" id="KW-1003">Cell membrane</keyword>
<dbReference type="AlphaFoldDB" id="A0AAE3XSV6"/>
<dbReference type="EMBL" id="JAVDQD010000007">
    <property type="protein sequence ID" value="MDR6241261.1"/>
    <property type="molecule type" value="Genomic_DNA"/>
</dbReference>
<comment type="caution">
    <text evidence="11">The sequence shown here is derived from an EMBL/GenBank/DDBJ whole genome shotgun (WGS) entry which is preliminary data.</text>
</comment>
<keyword evidence="9" id="KW-0479">Metal-binding</keyword>
<comment type="similarity">
    <text evidence="2 9">Belongs to the SLC41A transporter family.</text>
</comment>
<evidence type="ECO:0000313" key="11">
    <source>
        <dbReference type="EMBL" id="MDR6241261.1"/>
    </source>
</evidence>
<feature type="transmembrane region" description="Helical" evidence="9">
    <location>
        <begin position="363"/>
        <end position="385"/>
    </location>
</feature>
<dbReference type="Gene3D" id="1.25.60.10">
    <property type="entry name" value="MgtE N-terminal domain-like"/>
    <property type="match status" value="1"/>
</dbReference>
<reference evidence="11" key="1">
    <citation type="submission" date="2023-07" db="EMBL/GenBank/DDBJ databases">
        <title>Genomic Encyclopedia of Type Strains, Phase IV (KMG-IV): sequencing the most valuable type-strain genomes for metagenomic binning, comparative biology and taxonomic classification.</title>
        <authorList>
            <person name="Goeker M."/>
        </authorList>
    </citation>
    <scope>NUCLEOTIDE SEQUENCE</scope>
    <source>
        <strain evidence="11">DSM 26174</strain>
    </source>
</reference>
<comment type="subunit">
    <text evidence="9">Homodimer.</text>
</comment>
<protein>
    <recommendedName>
        <fullName evidence="9">Magnesium transporter MgtE</fullName>
    </recommendedName>
</protein>
<dbReference type="CDD" id="cd04606">
    <property type="entry name" value="CBS_pair_Mg_transporter"/>
    <property type="match status" value="1"/>
</dbReference>
<feature type="transmembrane region" description="Helical" evidence="9">
    <location>
        <begin position="391"/>
        <end position="417"/>
    </location>
</feature>
<keyword evidence="7 9" id="KW-0472">Membrane</keyword>
<evidence type="ECO:0000256" key="8">
    <source>
        <dbReference type="PROSITE-ProRule" id="PRU00703"/>
    </source>
</evidence>
<dbReference type="Pfam" id="PF00571">
    <property type="entry name" value="CBS"/>
    <property type="match status" value="2"/>
</dbReference>
<dbReference type="InterPro" id="IPR006668">
    <property type="entry name" value="Mg_transptr_MgtE_intracell_dom"/>
</dbReference>
<dbReference type="SUPFAM" id="SSF54631">
    <property type="entry name" value="CBS-domain pair"/>
    <property type="match status" value="1"/>
</dbReference>
<dbReference type="NCBIfam" id="TIGR00400">
    <property type="entry name" value="mgtE"/>
    <property type="match status" value="1"/>
</dbReference>
<dbReference type="SMART" id="SM00924">
    <property type="entry name" value="MgtE_N"/>
    <property type="match status" value="1"/>
</dbReference>
<feature type="transmembrane region" description="Helical" evidence="9">
    <location>
        <begin position="429"/>
        <end position="452"/>
    </location>
</feature>
<evidence type="ECO:0000259" key="10">
    <source>
        <dbReference type="PROSITE" id="PS51371"/>
    </source>
</evidence>
<keyword evidence="4 9" id="KW-0812">Transmembrane</keyword>
<dbReference type="InterPro" id="IPR000644">
    <property type="entry name" value="CBS_dom"/>
</dbReference>
<dbReference type="Gene3D" id="1.10.357.20">
    <property type="entry name" value="SLC41 divalent cation transporters, integral membrane domain"/>
    <property type="match status" value="1"/>
</dbReference>
<dbReference type="SMART" id="SM00116">
    <property type="entry name" value="CBS"/>
    <property type="match status" value="1"/>
</dbReference>
<sequence>MIPNVPFEVSIEYVQLLRQAVEEKESEFIRSSMDGVLPADITSVLEELEAEECKYVLQQLDMEVSAEILAELQEDLRKDFLSYFKDEELAAYLEEMDSDDAVDILNELSLEDREKVIAYIHSEEKISNILDLLRYDDDCAGGLMAKELIKVNYNWNVVQCIEEIRRQAENVEKVYTLYVVDDADKLMGKVSLKKIILASDHVRIKDLYDSEVVSVETYLKEEEVSQIMRKYDLEVVPVVNLRGTLVGRITIDDILDVITETVEEERQMMAGISEDVEEADSVWVLSRARLPWLVIGMGGGMLAAQFMGMFDSDISLVPALATFVPLITATGGNVGLQSSSLVLQSLANPSIFEDKLLKRLWKVLLVALMNGLVLSTCVFVINYFVGQAILLAVVVSVALFSVVLLASLLGTITPIVMDKLDLNPALASGPFITIANDLLGLGVYFSVAHLLFF</sequence>
<dbReference type="PANTHER" id="PTHR43773:SF1">
    <property type="entry name" value="MAGNESIUM TRANSPORTER MGTE"/>
    <property type="match status" value="1"/>
</dbReference>
<organism evidence="11 12">
    <name type="scientific">Aureibacter tunicatorum</name>
    <dbReference type="NCBI Taxonomy" id="866807"/>
    <lineage>
        <taxon>Bacteria</taxon>
        <taxon>Pseudomonadati</taxon>
        <taxon>Bacteroidota</taxon>
        <taxon>Cytophagia</taxon>
        <taxon>Cytophagales</taxon>
        <taxon>Persicobacteraceae</taxon>
        <taxon>Aureibacter</taxon>
    </lineage>
</organism>
<evidence type="ECO:0000256" key="6">
    <source>
        <dbReference type="ARBA" id="ARBA00022989"/>
    </source>
</evidence>
<dbReference type="PANTHER" id="PTHR43773">
    <property type="entry name" value="MAGNESIUM TRANSPORTER MGTE"/>
    <property type="match status" value="1"/>
</dbReference>
<dbReference type="Gene3D" id="3.10.580.10">
    <property type="entry name" value="CBS-domain"/>
    <property type="match status" value="1"/>
</dbReference>
<proteinExistence type="inferred from homology"/>
<dbReference type="InterPro" id="IPR006669">
    <property type="entry name" value="MgtE_transporter"/>
</dbReference>
<dbReference type="InterPro" id="IPR038076">
    <property type="entry name" value="MgtE_N_sf"/>
</dbReference>
<keyword evidence="6 9" id="KW-1133">Transmembrane helix</keyword>
<keyword evidence="12" id="KW-1185">Reference proteome</keyword>
<evidence type="ECO:0000256" key="5">
    <source>
        <dbReference type="ARBA" id="ARBA00022842"/>
    </source>
</evidence>
<evidence type="ECO:0000256" key="7">
    <source>
        <dbReference type="ARBA" id="ARBA00023136"/>
    </source>
</evidence>
<dbReference type="InterPro" id="IPR036739">
    <property type="entry name" value="SLC41_membr_dom_sf"/>
</dbReference>
<keyword evidence="5 9" id="KW-0460">Magnesium</keyword>
<dbReference type="GO" id="GO:0015095">
    <property type="term" value="F:magnesium ion transmembrane transporter activity"/>
    <property type="evidence" value="ECO:0007669"/>
    <property type="project" value="UniProtKB-UniRule"/>
</dbReference>
<dbReference type="SUPFAM" id="SSF161093">
    <property type="entry name" value="MgtE membrane domain-like"/>
    <property type="match status" value="1"/>
</dbReference>
<dbReference type="SUPFAM" id="SSF158791">
    <property type="entry name" value="MgtE N-terminal domain-like"/>
    <property type="match status" value="1"/>
</dbReference>
<evidence type="ECO:0000313" key="12">
    <source>
        <dbReference type="Proteomes" id="UP001185092"/>
    </source>
</evidence>
<feature type="domain" description="CBS" evidence="10">
    <location>
        <begin position="208"/>
        <end position="264"/>
    </location>
</feature>
<evidence type="ECO:0000256" key="4">
    <source>
        <dbReference type="ARBA" id="ARBA00022692"/>
    </source>
</evidence>
<name>A0AAE3XSV6_9BACT</name>
<dbReference type="PROSITE" id="PS51371">
    <property type="entry name" value="CBS"/>
    <property type="match status" value="1"/>
</dbReference>
<keyword evidence="3 9" id="KW-0813">Transport</keyword>
<dbReference type="Pfam" id="PF01769">
    <property type="entry name" value="MgtE"/>
    <property type="match status" value="1"/>
</dbReference>
<dbReference type="InterPro" id="IPR046342">
    <property type="entry name" value="CBS_dom_sf"/>
</dbReference>
<accession>A0AAE3XSV6</accession>
<dbReference type="Proteomes" id="UP001185092">
    <property type="component" value="Unassembled WGS sequence"/>
</dbReference>
<comment type="function">
    <text evidence="9">Acts as a magnesium transporter.</text>
</comment>
<dbReference type="GO" id="GO:0005886">
    <property type="term" value="C:plasma membrane"/>
    <property type="evidence" value="ECO:0007669"/>
    <property type="project" value="UniProtKB-SubCell"/>
</dbReference>
<evidence type="ECO:0000256" key="1">
    <source>
        <dbReference type="ARBA" id="ARBA00004141"/>
    </source>
</evidence>
<comment type="subcellular location">
    <subcellularLocation>
        <location evidence="9">Cell membrane</location>
        <topology evidence="9">Multi-pass membrane protein</topology>
    </subcellularLocation>
    <subcellularLocation>
        <location evidence="1">Membrane</location>
        <topology evidence="1">Multi-pass membrane protein</topology>
    </subcellularLocation>
</comment>
<gene>
    <name evidence="11" type="ORF">HNQ88_004339</name>
</gene>
<comment type="caution">
    <text evidence="9">Lacks conserved residue(s) required for the propagation of feature annotation.</text>
</comment>
<dbReference type="GO" id="GO:0046872">
    <property type="term" value="F:metal ion binding"/>
    <property type="evidence" value="ECO:0007669"/>
    <property type="project" value="UniProtKB-KW"/>
</dbReference>
<dbReference type="RefSeq" id="WP_309941887.1">
    <property type="nucleotide sequence ID" value="NZ_AP025305.1"/>
</dbReference>
<dbReference type="Pfam" id="PF03448">
    <property type="entry name" value="MgtE_N"/>
    <property type="match status" value="1"/>
</dbReference>
<evidence type="ECO:0000256" key="9">
    <source>
        <dbReference type="RuleBase" id="RU362011"/>
    </source>
</evidence>